<comment type="caution">
    <text evidence="2">The sequence shown here is derived from an EMBL/GenBank/DDBJ whole genome shotgun (WGS) entry which is preliminary data.</text>
</comment>
<protein>
    <submittedName>
        <fullName evidence="2">Uncharacterized protein</fullName>
    </submittedName>
</protein>
<proteinExistence type="predicted"/>
<sequence length="110" mass="12136">MGVTGKGLVGGVCGWWGVNTTDVRPRMTTWGMTWRPERVQFKPRGSEYSEQWPPEYPVPTELSPPRPNGCSQSSSNPSREGCPVVGDDWVINISPPASLDWSRPGMHVPV</sequence>
<feature type="compositionally biased region" description="Pro residues" evidence="1">
    <location>
        <begin position="54"/>
        <end position="67"/>
    </location>
</feature>
<reference evidence="2" key="1">
    <citation type="submission" date="2023-07" db="EMBL/GenBank/DDBJ databases">
        <title>draft genome sequence of fig (Ficus carica).</title>
        <authorList>
            <person name="Takahashi T."/>
            <person name="Nishimura K."/>
        </authorList>
    </citation>
    <scope>NUCLEOTIDE SEQUENCE</scope>
</reference>
<accession>A0AA88E8T7</accession>
<feature type="region of interest" description="Disordered" evidence="1">
    <location>
        <begin position="42"/>
        <end position="83"/>
    </location>
</feature>
<keyword evidence="3" id="KW-1185">Reference proteome</keyword>
<evidence type="ECO:0000313" key="3">
    <source>
        <dbReference type="Proteomes" id="UP001187192"/>
    </source>
</evidence>
<dbReference type="Proteomes" id="UP001187192">
    <property type="component" value="Unassembled WGS sequence"/>
</dbReference>
<name>A0AA88E8T7_FICCA</name>
<evidence type="ECO:0000256" key="1">
    <source>
        <dbReference type="SAM" id="MobiDB-lite"/>
    </source>
</evidence>
<evidence type="ECO:0000313" key="2">
    <source>
        <dbReference type="EMBL" id="GMN65819.1"/>
    </source>
</evidence>
<dbReference type="AlphaFoldDB" id="A0AA88E8T7"/>
<dbReference type="EMBL" id="BTGU01000264">
    <property type="protein sequence ID" value="GMN65819.1"/>
    <property type="molecule type" value="Genomic_DNA"/>
</dbReference>
<organism evidence="2 3">
    <name type="scientific">Ficus carica</name>
    <name type="common">Common fig</name>
    <dbReference type="NCBI Taxonomy" id="3494"/>
    <lineage>
        <taxon>Eukaryota</taxon>
        <taxon>Viridiplantae</taxon>
        <taxon>Streptophyta</taxon>
        <taxon>Embryophyta</taxon>
        <taxon>Tracheophyta</taxon>
        <taxon>Spermatophyta</taxon>
        <taxon>Magnoliopsida</taxon>
        <taxon>eudicotyledons</taxon>
        <taxon>Gunneridae</taxon>
        <taxon>Pentapetalae</taxon>
        <taxon>rosids</taxon>
        <taxon>fabids</taxon>
        <taxon>Rosales</taxon>
        <taxon>Moraceae</taxon>
        <taxon>Ficeae</taxon>
        <taxon>Ficus</taxon>
    </lineage>
</organism>
<gene>
    <name evidence="2" type="ORF">TIFTF001_034892</name>
</gene>
<feature type="compositionally biased region" description="Polar residues" evidence="1">
    <location>
        <begin position="69"/>
        <end position="78"/>
    </location>
</feature>